<organism evidence="2 3">
    <name type="scientific">Dorcoceras hygrometricum</name>
    <dbReference type="NCBI Taxonomy" id="472368"/>
    <lineage>
        <taxon>Eukaryota</taxon>
        <taxon>Viridiplantae</taxon>
        <taxon>Streptophyta</taxon>
        <taxon>Embryophyta</taxon>
        <taxon>Tracheophyta</taxon>
        <taxon>Spermatophyta</taxon>
        <taxon>Magnoliopsida</taxon>
        <taxon>eudicotyledons</taxon>
        <taxon>Gunneridae</taxon>
        <taxon>Pentapetalae</taxon>
        <taxon>asterids</taxon>
        <taxon>lamiids</taxon>
        <taxon>Lamiales</taxon>
        <taxon>Gesneriaceae</taxon>
        <taxon>Didymocarpoideae</taxon>
        <taxon>Trichosporeae</taxon>
        <taxon>Loxocarpinae</taxon>
        <taxon>Dorcoceras</taxon>
    </lineage>
</organism>
<gene>
    <name evidence="2" type="ORF">F511_30065</name>
</gene>
<accession>A0A2Z7D0X4</accession>
<evidence type="ECO:0000313" key="2">
    <source>
        <dbReference type="EMBL" id="KZV50654.1"/>
    </source>
</evidence>
<protein>
    <submittedName>
        <fullName evidence="2">Uncharacterized protein</fullName>
    </submittedName>
</protein>
<sequence length="404" mass="45313">MELHDLFANLKAYEFELETRSEAEPSTAQPTKALAATTQEQSSPSKKAEQLSNDVMSLFVKKLGHFAANFKKPKKYDMRSTERRRNRFEKRPNKMNDRKVLVAEERNNKWADSDSETTSSSSSGESEQEEVHCLMANQTTNDELSQTFEEIKAENNGLKNSSAEPSTAQLGESDSLQTELNLADDKFKKMNFFNASVIHDAYELVKYDDQTMGQLNHKGKTGIGYIKPENSKPSWLTNRLEKDKAKAGPNWVTSSTSCMTWTTQQATNKPSPRGTWGQTPVRRANKQQRYSINKNADAMHETPDINRSYDQQGSQRTQGIAQSNLQRIGGHWRLAGHLSGTCAWLQPVFQEPGASRLIAVDSSIRSTTRLEAPSSDCTRSPDEISTIGFSTSNWPEQISGDDRA</sequence>
<feature type="compositionally biased region" description="Basic and acidic residues" evidence="1">
    <location>
        <begin position="75"/>
        <end position="112"/>
    </location>
</feature>
<feature type="compositionally biased region" description="Polar residues" evidence="1">
    <location>
        <begin position="157"/>
        <end position="175"/>
    </location>
</feature>
<evidence type="ECO:0000313" key="3">
    <source>
        <dbReference type="Proteomes" id="UP000250235"/>
    </source>
</evidence>
<feature type="region of interest" description="Disordered" evidence="1">
    <location>
        <begin position="74"/>
        <end position="130"/>
    </location>
</feature>
<name>A0A2Z7D0X4_9LAMI</name>
<feature type="compositionally biased region" description="Polar residues" evidence="1">
    <location>
        <begin position="387"/>
        <end position="396"/>
    </location>
</feature>
<feature type="compositionally biased region" description="Low complexity" evidence="1">
    <location>
        <begin position="116"/>
        <end position="125"/>
    </location>
</feature>
<reference evidence="2 3" key="1">
    <citation type="journal article" date="2015" name="Proc. Natl. Acad. Sci. U.S.A.">
        <title>The resurrection genome of Boea hygrometrica: A blueprint for survival of dehydration.</title>
        <authorList>
            <person name="Xiao L."/>
            <person name="Yang G."/>
            <person name="Zhang L."/>
            <person name="Yang X."/>
            <person name="Zhao S."/>
            <person name="Ji Z."/>
            <person name="Zhou Q."/>
            <person name="Hu M."/>
            <person name="Wang Y."/>
            <person name="Chen M."/>
            <person name="Xu Y."/>
            <person name="Jin H."/>
            <person name="Xiao X."/>
            <person name="Hu G."/>
            <person name="Bao F."/>
            <person name="Hu Y."/>
            <person name="Wan P."/>
            <person name="Li L."/>
            <person name="Deng X."/>
            <person name="Kuang T."/>
            <person name="Xiang C."/>
            <person name="Zhu J.K."/>
            <person name="Oliver M.J."/>
            <person name="He Y."/>
        </authorList>
    </citation>
    <scope>NUCLEOTIDE SEQUENCE [LARGE SCALE GENOMIC DNA]</scope>
    <source>
        <strain evidence="3">cv. XS01</strain>
    </source>
</reference>
<evidence type="ECO:0000256" key="1">
    <source>
        <dbReference type="SAM" id="MobiDB-lite"/>
    </source>
</evidence>
<dbReference type="Proteomes" id="UP000250235">
    <property type="component" value="Unassembled WGS sequence"/>
</dbReference>
<dbReference type="AlphaFoldDB" id="A0A2Z7D0X4"/>
<feature type="region of interest" description="Disordered" evidence="1">
    <location>
        <begin position="156"/>
        <end position="175"/>
    </location>
</feature>
<feature type="region of interest" description="Disordered" evidence="1">
    <location>
        <begin position="20"/>
        <end position="50"/>
    </location>
</feature>
<feature type="region of interest" description="Disordered" evidence="1">
    <location>
        <begin position="370"/>
        <end position="404"/>
    </location>
</feature>
<feature type="compositionally biased region" description="Polar residues" evidence="1">
    <location>
        <begin position="308"/>
        <end position="317"/>
    </location>
</feature>
<feature type="region of interest" description="Disordered" evidence="1">
    <location>
        <begin position="295"/>
        <end position="317"/>
    </location>
</feature>
<dbReference type="EMBL" id="KQ992357">
    <property type="protein sequence ID" value="KZV50654.1"/>
    <property type="molecule type" value="Genomic_DNA"/>
</dbReference>
<feature type="compositionally biased region" description="Polar residues" evidence="1">
    <location>
        <begin position="24"/>
        <end position="50"/>
    </location>
</feature>
<keyword evidence="3" id="KW-1185">Reference proteome</keyword>
<proteinExistence type="predicted"/>